<keyword evidence="6" id="KW-0964">Secreted</keyword>
<dbReference type="InterPro" id="IPR054593">
    <property type="entry name" value="Beta-mannosidase-like_N2"/>
</dbReference>
<keyword evidence="7" id="KW-0378">Hydrolase</keyword>
<dbReference type="Pfam" id="PF17786">
    <property type="entry name" value="Mannosidase_ig"/>
    <property type="match status" value="1"/>
</dbReference>
<comment type="subunit">
    <text evidence="4">Homodimer.</text>
</comment>
<dbReference type="GO" id="GO:0005576">
    <property type="term" value="C:extracellular region"/>
    <property type="evidence" value="ECO:0007669"/>
    <property type="project" value="UniProtKB-SubCell"/>
</dbReference>
<reference evidence="17 18" key="1">
    <citation type="submission" date="2019-01" db="EMBL/GenBank/DDBJ databases">
        <title>Draft genome sequence of Dictyobacter sp. Uno17.</title>
        <authorList>
            <person name="Wang C.M."/>
            <person name="Zheng Y."/>
            <person name="Sakai Y."/>
            <person name="Abe K."/>
            <person name="Yokota A."/>
            <person name="Yabe S."/>
        </authorList>
    </citation>
    <scope>NUCLEOTIDE SEQUENCE [LARGE SCALE GENOMIC DNA]</scope>
    <source>
        <strain evidence="17 18">Uno17</strain>
    </source>
</reference>
<evidence type="ECO:0000256" key="9">
    <source>
        <dbReference type="ARBA" id="ARBA00023295"/>
    </source>
</evidence>
<dbReference type="Gene3D" id="3.20.20.80">
    <property type="entry name" value="Glycosidases"/>
    <property type="match status" value="1"/>
</dbReference>
<dbReference type="InterPro" id="IPR006102">
    <property type="entry name" value="Ig-like_GH2"/>
</dbReference>
<dbReference type="InterPro" id="IPR041447">
    <property type="entry name" value="Mannosidase_ig"/>
</dbReference>
<organism evidence="17 18">
    <name type="scientific">Dictyobacter arantiisoli</name>
    <dbReference type="NCBI Taxonomy" id="2014874"/>
    <lineage>
        <taxon>Bacteria</taxon>
        <taxon>Bacillati</taxon>
        <taxon>Chloroflexota</taxon>
        <taxon>Ktedonobacteria</taxon>
        <taxon>Ktedonobacterales</taxon>
        <taxon>Dictyobacteraceae</taxon>
        <taxon>Dictyobacter</taxon>
    </lineage>
</organism>
<dbReference type="InterPro" id="IPR036156">
    <property type="entry name" value="Beta-gal/glucu_dom_sf"/>
</dbReference>
<proteinExistence type="inferred from homology"/>
<dbReference type="Gene3D" id="2.60.120.260">
    <property type="entry name" value="Galactose-binding domain-like"/>
    <property type="match status" value="1"/>
</dbReference>
<comment type="catalytic activity">
    <reaction evidence="1">
        <text>Hydrolysis of terminal, non-reducing beta-D-mannose residues in beta-D-mannosides.</text>
        <dbReference type="EC" id="3.2.1.25"/>
    </reaction>
</comment>
<evidence type="ECO:0000256" key="1">
    <source>
        <dbReference type="ARBA" id="ARBA00000829"/>
    </source>
</evidence>
<comment type="similarity">
    <text evidence="10">Belongs to the glycosyl hydrolase 2 family. Beta-mannosidase B subfamily.</text>
</comment>
<gene>
    <name evidence="17" type="ORF">KDI_10510</name>
</gene>
<dbReference type="Pfam" id="PF00703">
    <property type="entry name" value="Glyco_hydro_2"/>
    <property type="match status" value="1"/>
</dbReference>
<evidence type="ECO:0000259" key="15">
    <source>
        <dbReference type="Pfam" id="PF17786"/>
    </source>
</evidence>
<dbReference type="EMBL" id="BIXY01000010">
    <property type="protein sequence ID" value="GCF07487.1"/>
    <property type="molecule type" value="Genomic_DNA"/>
</dbReference>
<evidence type="ECO:0000256" key="8">
    <source>
        <dbReference type="ARBA" id="ARBA00023180"/>
    </source>
</evidence>
<evidence type="ECO:0000256" key="5">
    <source>
        <dbReference type="ARBA" id="ARBA00012754"/>
    </source>
</evidence>
<dbReference type="Proteomes" id="UP000322530">
    <property type="component" value="Unassembled WGS sequence"/>
</dbReference>
<keyword evidence="18" id="KW-1185">Reference proteome</keyword>
<dbReference type="InterPro" id="IPR017853">
    <property type="entry name" value="GH"/>
</dbReference>
<feature type="domain" description="Glycoside hydrolase family 2 immunoglobulin-like beta-sandwich" evidence="13">
    <location>
        <begin position="234"/>
        <end position="341"/>
    </location>
</feature>
<feature type="domain" description="Beta-mannosidase Ig-fold" evidence="14">
    <location>
        <begin position="795"/>
        <end position="850"/>
    </location>
</feature>
<evidence type="ECO:0000256" key="3">
    <source>
        <dbReference type="ARBA" id="ARBA00004740"/>
    </source>
</evidence>
<dbReference type="Gene3D" id="2.60.40.10">
    <property type="entry name" value="Immunoglobulins"/>
    <property type="match status" value="2"/>
</dbReference>
<accession>A0A5A5T818</accession>
<dbReference type="PANTHER" id="PTHR43730">
    <property type="entry name" value="BETA-MANNOSIDASE"/>
    <property type="match status" value="1"/>
</dbReference>
<evidence type="ECO:0000256" key="7">
    <source>
        <dbReference type="ARBA" id="ARBA00022801"/>
    </source>
</evidence>
<dbReference type="InterPro" id="IPR013783">
    <property type="entry name" value="Ig-like_fold"/>
</dbReference>
<dbReference type="SUPFAM" id="SSF49785">
    <property type="entry name" value="Galactose-binding domain-like"/>
    <property type="match status" value="1"/>
</dbReference>
<evidence type="ECO:0000259" key="14">
    <source>
        <dbReference type="Pfam" id="PF17753"/>
    </source>
</evidence>
<dbReference type="SUPFAM" id="SSF51445">
    <property type="entry name" value="(Trans)glycosidases"/>
    <property type="match status" value="1"/>
</dbReference>
<dbReference type="FunFam" id="3.20.20.80:FF:000050">
    <property type="entry name" value="Beta-mannosidase B"/>
    <property type="match status" value="1"/>
</dbReference>
<comment type="pathway">
    <text evidence="3">Glycan metabolism; N-glycan degradation.</text>
</comment>
<dbReference type="Pfam" id="PF17753">
    <property type="entry name" value="Ig_mannosidase"/>
    <property type="match status" value="1"/>
</dbReference>
<dbReference type="GO" id="GO:0005975">
    <property type="term" value="P:carbohydrate metabolic process"/>
    <property type="evidence" value="ECO:0007669"/>
    <property type="project" value="InterPro"/>
</dbReference>
<evidence type="ECO:0000259" key="13">
    <source>
        <dbReference type="Pfam" id="PF00703"/>
    </source>
</evidence>
<keyword evidence="9" id="KW-0326">Glycosidase</keyword>
<dbReference type="GO" id="GO:0006516">
    <property type="term" value="P:glycoprotein catabolic process"/>
    <property type="evidence" value="ECO:0007669"/>
    <property type="project" value="TreeGrafter"/>
</dbReference>
<dbReference type="SUPFAM" id="SSF49303">
    <property type="entry name" value="beta-Galactosidase/glucuronidase domain"/>
    <property type="match status" value="2"/>
</dbReference>
<dbReference type="InterPro" id="IPR008979">
    <property type="entry name" value="Galactose-bd-like_sf"/>
</dbReference>
<dbReference type="EC" id="3.2.1.25" evidence="5"/>
<evidence type="ECO:0000313" key="18">
    <source>
        <dbReference type="Proteomes" id="UP000322530"/>
    </source>
</evidence>
<name>A0A5A5T818_9CHLR</name>
<dbReference type="GO" id="GO:0004567">
    <property type="term" value="F:beta-mannosidase activity"/>
    <property type="evidence" value="ECO:0007669"/>
    <property type="project" value="UniProtKB-EC"/>
</dbReference>
<protein>
    <recommendedName>
        <fullName evidence="11">Beta-mannosidase B</fullName>
        <ecNumber evidence="5">3.2.1.25</ecNumber>
    </recommendedName>
    <alternativeName>
        <fullName evidence="12">Mannanase B</fullName>
    </alternativeName>
</protein>
<evidence type="ECO:0000256" key="6">
    <source>
        <dbReference type="ARBA" id="ARBA00022525"/>
    </source>
</evidence>
<comment type="caution">
    <text evidence="17">The sequence shown here is derived from an EMBL/GenBank/DDBJ whole genome shotgun (WGS) entry which is preliminary data.</text>
</comment>
<evidence type="ECO:0000256" key="10">
    <source>
        <dbReference type="ARBA" id="ARBA00038429"/>
    </source>
</evidence>
<evidence type="ECO:0000256" key="4">
    <source>
        <dbReference type="ARBA" id="ARBA00011738"/>
    </source>
</evidence>
<keyword evidence="8" id="KW-0325">Glycoprotein</keyword>
<dbReference type="AlphaFoldDB" id="A0A5A5T818"/>
<feature type="domain" description="Beta-mannosidase-like galactose-binding" evidence="16">
    <location>
        <begin position="46"/>
        <end position="225"/>
    </location>
</feature>
<dbReference type="PANTHER" id="PTHR43730:SF1">
    <property type="entry name" value="BETA-MANNOSIDASE"/>
    <property type="match status" value="1"/>
</dbReference>
<comment type="subcellular location">
    <subcellularLocation>
        <location evidence="2">Secreted</location>
    </subcellularLocation>
</comment>
<evidence type="ECO:0000313" key="17">
    <source>
        <dbReference type="EMBL" id="GCF07487.1"/>
    </source>
</evidence>
<sequence length="863" mass="97923">MKGRLKEFMVVEALSGWYAVQKQALFTAFFERNVYSVNYRDLSAGWQLKQRNAEIALNDDFVSADTWIAASVPGVVQLDLLAAGKIPAPFEGLNETQLQWIGECDWLYRTTFSLTAEDLAHGALQLCFDGLDTYATVWLNDTQILQSDNMFVPYRLDVKALLQEGNNELHILFESALLRGKELEEQNGGKLPLWNGDSSRLYVRKAQYHYGWDWGPIFMTAGPWRAIHLEAYEVRIADVHCPYEVAEDLSSALLPIHVQIENGERSTAAELSVALYNPAGVLVAEQTVPVQSERTDVQLTLEQVELWWPHGYGEQPLYRLETIVRDAQGVLDQHSLVLGLRRLGLIQHALQDEPGSSFYFEINNTPIFCGGANWIPADSFTTSIDRARYRQWLQLAVDGNMTMLRVWGGGIFEDATFYELCDEMGILIWQDFLFGCGIYPAVDWFKQSVRTEAEANVRLLRHHPSIVLWCGNNEDYAIAGPKYDPTVTENFEETAFPARVIYEQILPQVCAQLDPTRPYWPGSPFGHGPNHPQGSKVDDTTVGDTHVWTVWHGGVAYQDYYKLAGRFVSEFGMEAFPVMETIKEFAPESEWYPQSRTLDFHNKDAGGPRRLAPYIVDNVRVAADLPGYIYNTQFIQSEALGSAIRGWRRRWQGPGREYTAGALVWQLNDCWPVTSWAVVDYYLRPKPAYYTIKRELARYAVGLAQHESEPVHAWAVNGEQREVQFELELRTWNLAGELLDEQSQTIVLPPNQASELATLSRPQGENWVMQARLLKDKAIVARATLWPEPFKYLSLPDPEIEIEQIDENSISVTAKRPAKGVWLNAPGNLTWSDNMLDVLPNDPQIIQVKGYDASSVEITWLGK</sequence>
<evidence type="ECO:0000256" key="12">
    <source>
        <dbReference type="ARBA" id="ARBA00041614"/>
    </source>
</evidence>
<evidence type="ECO:0000256" key="11">
    <source>
        <dbReference type="ARBA" id="ARBA00041069"/>
    </source>
</evidence>
<evidence type="ECO:0000259" key="16">
    <source>
        <dbReference type="Pfam" id="PF22666"/>
    </source>
</evidence>
<dbReference type="InterPro" id="IPR041625">
    <property type="entry name" value="Beta-mannosidase_Ig"/>
</dbReference>
<dbReference type="InterPro" id="IPR050887">
    <property type="entry name" value="Beta-mannosidase_GH2"/>
</dbReference>
<dbReference type="Pfam" id="PF22666">
    <property type="entry name" value="Glyco_hydro_2_N2"/>
    <property type="match status" value="1"/>
</dbReference>
<feature type="domain" description="Mannosidase Ig/CBM-like" evidence="15">
    <location>
        <begin position="711"/>
        <end position="792"/>
    </location>
</feature>
<evidence type="ECO:0000256" key="2">
    <source>
        <dbReference type="ARBA" id="ARBA00004613"/>
    </source>
</evidence>